<evidence type="ECO:0000256" key="1">
    <source>
        <dbReference type="ARBA" id="ARBA00023125"/>
    </source>
</evidence>
<sequence length="155" mass="17187">MQCEMCGSEIIGKPNRIIVEGTELAVCGGCARYGKEVKSSETKNFFSGFKRVTKAKRSIFDSISDELVSDYGAKIRIARQQRGWSSEELAKKINEKESLLKKVEREDITPEDALIKKLESVLSIELTEGITEANVSGKKGRSTLTLGDVVNVKRK</sequence>
<evidence type="ECO:0000313" key="3">
    <source>
        <dbReference type="EMBL" id="OFV68700.1"/>
    </source>
</evidence>
<dbReference type="PANTHER" id="PTHR10245">
    <property type="entry name" value="ENDOTHELIAL DIFFERENTIATION-RELATED FACTOR 1 MULTIPROTEIN BRIDGING FACTOR 1"/>
    <property type="match status" value="1"/>
</dbReference>
<dbReference type="SUPFAM" id="SSF47413">
    <property type="entry name" value="lambda repressor-like DNA-binding domains"/>
    <property type="match status" value="1"/>
</dbReference>
<dbReference type="InterPro" id="IPR001387">
    <property type="entry name" value="Cro/C1-type_HTH"/>
</dbReference>
<keyword evidence="4" id="KW-1185">Reference proteome</keyword>
<reference evidence="3" key="1">
    <citation type="submission" date="2016-05" db="EMBL/GenBank/DDBJ databases">
        <title>Microbial consortia oxidize butane by reversing methanogenesis.</title>
        <authorList>
            <person name="Laso-Perez R."/>
            <person name="Richter M."/>
            <person name="Wegener G."/>
            <person name="Musat F."/>
        </authorList>
    </citation>
    <scope>NUCLEOTIDE SEQUENCE [LARGE SCALE GENOMIC DNA]</scope>
    <source>
        <strain evidence="3">BOX2</strain>
    </source>
</reference>
<evidence type="ECO:0000259" key="2">
    <source>
        <dbReference type="PROSITE" id="PS50943"/>
    </source>
</evidence>
<dbReference type="SMART" id="SM00530">
    <property type="entry name" value="HTH_XRE"/>
    <property type="match status" value="1"/>
</dbReference>
<dbReference type="EMBL" id="LYOS01000001">
    <property type="protein sequence ID" value="OFV68700.1"/>
    <property type="molecule type" value="Genomic_DNA"/>
</dbReference>
<dbReference type="InterPro" id="IPR004451">
    <property type="entry name" value="MJ0586"/>
</dbReference>
<dbReference type="GO" id="GO:0003677">
    <property type="term" value="F:DNA binding"/>
    <property type="evidence" value="ECO:0007669"/>
    <property type="project" value="UniProtKB-KW"/>
</dbReference>
<dbReference type="Pfam" id="PF01381">
    <property type="entry name" value="HTH_3"/>
    <property type="match status" value="1"/>
</dbReference>
<dbReference type="InterPro" id="IPR010982">
    <property type="entry name" value="Lambda_DNA-bd_dom_sf"/>
</dbReference>
<dbReference type="AlphaFoldDB" id="A0A1F2PBB5"/>
<dbReference type="Proteomes" id="UP000186940">
    <property type="component" value="Unassembled WGS sequence"/>
</dbReference>
<feature type="domain" description="HTH cro/C1-type" evidence="2">
    <location>
        <begin position="75"/>
        <end position="130"/>
    </location>
</feature>
<dbReference type="NCBIfam" id="TIGR00270">
    <property type="entry name" value="multiprotein bridging factor aMBF1"/>
    <property type="match status" value="1"/>
</dbReference>
<keyword evidence="1" id="KW-0238">DNA-binding</keyword>
<organism evidence="3 4">
    <name type="scientific">Candidatus Syntropharchaeum caldarium</name>
    <dbReference type="NCBI Taxonomy" id="1838285"/>
    <lineage>
        <taxon>Archaea</taxon>
        <taxon>Methanobacteriati</taxon>
        <taxon>Methanobacteriota</taxon>
        <taxon>Stenosarchaea group</taxon>
        <taxon>Methanomicrobia</taxon>
        <taxon>Methanosarcinales</taxon>
        <taxon>ANME-2 cluster</taxon>
        <taxon>Candidatus Syntropharchaeum</taxon>
    </lineage>
</organism>
<dbReference type="CDD" id="cd00093">
    <property type="entry name" value="HTH_XRE"/>
    <property type="match status" value="1"/>
</dbReference>
<gene>
    <name evidence="3" type="ORF">SCAL_000376</name>
</gene>
<dbReference type="STRING" id="1838285.SCAL_000376"/>
<evidence type="ECO:0000313" key="4">
    <source>
        <dbReference type="Proteomes" id="UP000186940"/>
    </source>
</evidence>
<accession>A0A1F2PBB5</accession>
<dbReference type="Gene3D" id="1.10.260.40">
    <property type="entry name" value="lambda repressor-like DNA-binding domains"/>
    <property type="match status" value="1"/>
</dbReference>
<dbReference type="PROSITE" id="PS50943">
    <property type="entry name" value="HTH_CROC1"/>
    <property type="match status" value="1"/>
</dbReference>
<protein>
    <submittedName>
        <fullName evidence="3">Transcription factor</fullName>
    </submittedName>
</protein>
<comment type="caution">
    <text evidence="3">The sequence shown here is derived from an EMBL/GenBank/DDBJ whole genome shotgun (WGS) entry which is preliminary data.</text>
</comment>
<dbReference type="PANTHER" id="PTHR10245:SF15">
    <property type="entry name" value="ENDOTHELIAL DIFFERENTIATION-RELATED FACTOR 1"/>
    <property type="match status" value="1"/>
</dbReference>
<name>A0A1F2PBB5_9EURY</name>
<proteinExistence type="predicted"/>